<evidence type="ECO:0000259" key="3">
    <source>
        <dbReference type="PROSITE" id="PS50825"/>
    </source>
</evidence>
<feature type="chain" id="PRO_5046859628" evidence="2">
    <location>
        <begin position="32"/>
        <end position="1011"/>
    </location>
</feature>
<feature type="domain" description="HYR" evidence="3">
    <location>
        <begin position="815"/>
        <end position="897"/>
    </location>
</feature>
<feature type="domain" description="HYR" evidence="3">
    <location>
        <begin position="657"/>
        <end position="738"/>
    </location>
</feature>
<feature type="domain" description="HYR" evidence="3">
    <location>
        <begin position="417"/>
        <end position="501"/>
    </location>
</feature>
<dbReference type="Proteomes" id="UP001165293">
    <property type="component" value="Unassembled WGS sequence"/>
</dbReference>
<evidence type="ECO:0000313" key="5">
    <source>
        <dbReference type="Proteomes" id="UP001165293"/>
    </source>
</evidence>
<dbReference type="Pfam" id="PF02494">
    <property type="entry name" value="HYR"/>
    <property type="match status" value="7"/>
</dbReference>
<protein>
    <submittedName>
        <fullName evidence="4">HYR domain-containing protein</fullName>
    </submittedName>
</protein>
<evidence type="ECO:0000256" key="2">
    <source>
        <dbReference type="SAM" id="SignalP"/>
    </source>
</evidence>
<proteinExistence type="predicted"/>
<organism evidence="4 5">
    <name type="scientific">Noviluteimonas lactosilytica</name>
    <dbReference type="NCBI Taxonomy" id="2888523"/>
    <lineage>
        <taxon>Bacteria</taxon>
        <taxon>Pseudomonadati</taxon>
        <taxon>Pseudomonadota</taxon>
        <taxon>Gammaproteobacteria</taxon>
        <taxon>Lysobacterales</taxon>
        <taxon>Lysobacteraceae</taxon>
        <taxon>Noviluteimonas</taxon>
    </lineage>
</organism>
<dbReference type="EMBL" id="JAJGAK010000001">
    <property type="protein sequence ID" value="MCC8362562.1"/>
    <property type="molecule type" value="Genomic_DNA"/>
</dbReference>
<dbReference type="InterPro" id="IPR013783">
    <property type="entry name" value="Ig-like_fold"/>
</dbReference>
<keyword evidence="5" id="KW-1185">Reference proteome</keyword>
<dbReference type="NCBIfam" id="NF038114">
    <property type="entry name" value="rightmost"/>
    <property type="match status" value="1"/>
</dbReference>
<dbReference type="InterPro" id="IPR003410">
    <property type="entry name" value="HYR_dom"/>
</dbReference>
<evidence type="ECO:0000313" key="4">
    <source>
        <dbReference type="EMBL" id="MCC8362562.1"/>
    </source>
</evidence>
<dbReference type="Pfam" id="PF22352">
    <property type="entry name" value="K319L-like_PKD"/>
    <property type="match status" value="2"/>
</dbReference>
<comment type="caution">
    <text evidence="4">The sequence shown here is derived from an EMBL/GenBank/DDBJ whole genome shotgun (WGS) entry which is preliminary data.</text>
</comment>
<dbReference type="SUPFAM" id="SSF49299">
    <property type="entry name" value="PKD domain"/>
    <property type="match status" value="1"/>
</dbReference>
<dbReference type="Gene3D" id="2.60.40.10">
    <property type="entry name" value="Immunoglobulins"/>
    <property type="match status" value="4"/>
</dbReference>
<dbReference type="InterPro" id="IPR035986">
    <property type="entry name" value="PKD_dom_sf"/>
</dbReference>
<reference evidence="4" key="1">
    <citation type="submission" date="2021-10" db="EMBL/GenBank/DDBJ databases">
        <authorList>
            <person name="Lyu M."/>
            <person name="Wang X."/>
            <person name="Meng X."/>
            <person name="Xu K."/>
        </authorList>
    </citation>
    <scope>NUCLEOTIDE SEQUENCE</scope>
    <source>
        <strain evidence="4">A6</strain>
    </source>
</reference>
<gene>
    <name evidence="4" type="ORF">LK996_05680</name>
</gene>
<keyword evidence="1" id="KW-0677">Repeat</keyword>
<dbReference type="RefSeq" id="WP_230526152.1">
    <property type="nucleotide sequence ID" value="NZ_JAJGAK010000001.1"/>
</dbReference>
<keyword evidence="2" id="KW-0732">Signal</keyword>
<dbReference type="PANTHER" id="PTHR24273">
    <property type="entry name" value="FI04643P-RELATED"/>
    <property type="match status" value="1"/>
</dbReference>
<evidence type="ECO:0000256" key="1">
    <source>
        <dbReference type="ARBA" id="ARBA00022737"/>
    </source>
</evidence>
<dbReference type="PANTHER" id="PTHR24273:SF32">
    <property type="entry name" value="HYALIN"/>
    <property type="match status" value="1"/>
</dbReference>
<feature type="signal peptide" evidence="2">
    <location>
        <begin position="1"/>
        <end position="31"/>
    </location>
</feature>
<accession>A0ABS8JG27</accession>
<dbReference type="PROSITE" id="PS50825">
    <property type="entry name" value="HYR"/>
    <property type="match status" value="3"/>
</dbReference>
<sequence>MYTRNVPARLRGILVVAVCLAGGFAASPVFAQGGPPPGQCPPEARIQSLAQTVNEGGNVTPSGNSSKGTNLTYQWSVDSGPGPVTWNPNANVASPSFVAPQVTGDRQMVIRLTVTGCSGQTHFTTGTILIKDLTAPPTNTKPTAIASANPPIASEGVTVTLDGSGSTDPENNQLTYAWTQTGGPSVTLSDASAAQPTFVAPNLTNPEGATLTFKLRVTDTGSLFDETTVVVNVLFANDSPFASLHCPLTVNEGASVTLDGSDSKDYEDDAGGTMLHYRWSQLQGPPNIDVGNETGETVTFNAPVLGTGEAGYIEFELRVTDSGNLHTTASCAIFIEDVTAPVFSGDEDRTEEATGPDGANVFYDGLAAIDNVEGDVSDAIVCLPPSGWLFGIGPATTVECAVEDANHNGNETSFDVLVQDTTKPVIAPQNDIAMEATGPAGRVVTFDAPQTFDVVDVDLVATCDPPSGSTFPLGSTIVDCDATDTAGNAAATESFTVTIHDKTAPEVTVPDDITLEATSSAGAVATFDASATDIVDGDVDTTCVPPSGSTFALGTNGVTCSATDKAGNTGSASFSVIVEDTTPPTLSLPDDITAEATSSAGAIVSFVATASDIVDGDVDVTCAPASGSQFDLGDTTVNCSATDVAGNTANGSFKVTVEDTTPPVVDVPDDMTIEADIPGGKVVTFAASALDLVSGSVATTCLPASGSTFALGSHTVACSATDGAGNTGHASFSITVEDTTAPSLTMPGDITKEATSPAGATATFAPTATDLVDTSVDIVCVPASGSTFALGDTTVDCTATDDSGNDAAGSFTVKVEDTTPPNIASHDPVNATASANSGANVAYAKPTATDIVDGDVAVNCLPASGSWFNVGSNTITCTAKDSRDNTATSTFQVIVSYNFSGFFRPVDNLPVANVVQAGQAIPVKFSLGGNQGMNIFTAGYPRVQVMSCANNTLQDTVEETVTAGNSSLQYQTNGEYHYVWKTDKAWAGTCRQLQLTFADGKTQSANFTFRK</sequence>
<name>A0ABS8JG27_9GAMM</name>